<dbReference type="AlphaFoldDB" id="A0A7V1EH81"/>
<dbReference type="InterPro" id="IPR038740">
    <property type="entry name" value="BioF2-like_GNAT_dom"/>
</dbReference>
<reference evidence="2" key="1">
    <citation type="journal article" date="2020" name="mSystems">
        <title>Genome- and Community-Level Interaction Insights into Carbon Utilization and Element Cycling Functions of Hydrothermarchaeota in Hydrothermal Sediment.</title>
        <authorList>
            <person name="Zhou Z."/>
            <person name="Liu Y."/>
            <person name="Xu W."/>
            <person name="Pan J."/>
            <person name="Luo Z.H."/>
            <person name="Li M."/>
        </authorList>
    </citation>
    <scope>NUCLEOTIDE SEQUENCE [LARGE SCALE GENOMIC DNA]</scope>
    <source>
        <strain evidence="2">SpSt-258</strain>
    </source>
</reference>
<sequence length="316" mass="37118">MSMEIVRFGEKERKQWEDFVQQANNGTIFHTIKFLSYHPPERFKSHHLLIKEKENIIALFPAVIEDNTIISHKGASYGGFVLKSGLGIHNIYLCVTHLIEFLKKEGIKKVILTQTPLIYYREPNQYIDFALMKHGFRYRKREITAVIPLDVAEPLLVFHPDARRSTKKALREGVRIRITDDYAQYYEILKNNLGMRHNVSPTHTLSELLKLKNLFPEDIVLFGAYLKERMIGGMVIFVTNPKVLLAFYISHNNQYQAYRPVNLLFYEVIKWGRYKGFKYLDLGTFTLNMEPNWGLGRFKENFNARGFLRDTYETEL</sequence>
<proteinExistence type="predicted"/>
<keyword evidence="2" id="KW-0808">Transferase</keyword>
<dbReference type="Gene3D" id="3.40.630.30">
    <property type="match status" value="1"/>
</dbReference>
<dbReference type="EMBL" id="DSKY01000003">
    <property type="protein sequence ID" value="HDY58172.1"/>
    <property type="molecule type" value="Genomic_DNA"/>
</dbReference>
<dbReference type="PANTHER" id="PTHR36174:SF1">
    <property type="entry name" value="LIPID II:GLYCINE GLYCYLTRANSFERASE"/>
    <property type="match status" value="1"/>
</dbReference>
<dbReference type="PANTHER" id="PTHR36174">
    <property type="entry name" value="LIPID II:GLYCINE GLYCYLTRANSFERASE"/>
    <property type="match status" value="1"/>
</dbReference>
<name>A0A7V1EH81_UNCW3</name>
<dbReference type="Pfam" id="PF13480">
    <property type="entry name" value="Acetyltransf_6"/>
    <property type="match status" value="1"/>
</dbReference>
<organism evidence="2">
    <name type="scientific">candidate division WOR-3 bacterium</name>
    <dbReference type="NCBI Taxonomy" id="2052148"/>
    <lineage>
        <taxon>Bacteria</taxon>
        <taxon>Bacteria division WOR-3</taxon>
    </lineage>
</organism>
<dbReference type="GO" id="GO:0016740">
    <property type="term" value="F:transferase activity"/>
    <property type="evidence" value="ECO:0007669"/>
    <property type="project" value="UniProtKB-KW"/>
</dbReference>
<protein>
    <submittedName>
        <fullName evidence="2">GNAT family N-acetyltransferase</fullName>
    </submittedName>
</protein>
<dbReference type="InterPro" id="IPR050644">
    <property type="entry name" value="PG_Glycine_Bridge_Synth"/>
</dbReference>
<evidence type="ECO:0000259" key="1">
    <source>
        <dbReference type="Pfam" id="PF13480"/>
    </source>
</evidence>
<dbReference type="SUPFAM" id="SSF55729">
    <property type="entry name" value="Acyl-CoA N-acyltransferases (Nat)"/>
    <property type="match status" value="1"/>
</dbReference>
<evidence type="ECO:0000313" key="2">
    <source>
        <dbReference type="EMBL" id="HDY58172.1"/>
    </source>
</evidence>
<accession>A0A7V1EH81</accession>
<dbReference type="InterPro" id="IPR016181">
    <property type="entry name" value="Acyl_CoA_acyltransferase"/>
</dbReference>
<comment type="caution">
    <text evidence="2">The sequence shown here is derived from an EMBL/GenBank/DDBJ whole genome shotgun (WGS) entry which is preliminary data.</text>
</comment>
<feature type="domain" description="BioF2-like acetyltransferase" evidence="1">
    <location>
        <begin position="162"/>
        <end position="284"/>
    </location>
</feature>
<gene>
    <name evidence="2" type="ORF">ENP86_01240</name>
</gene>